<accession>A0A0F5JWS5</accession>
<dbReference type="STRING" id="28092.WM40_17730"/>
<dbReference type="PATRIC" id="fig|28092.6.peg.4169"/>
<evidence type="ECO:0000313" key="1">
    <source>
        <dbReference type="EMBL" id="KKB62316.1"/>
    </source>
</evidence>
<protein>
    <submittedName>
        <fullName evidence="1">Uncharacterized protein</fullName>
    </submittedName>
</protein>
<dbReference type="OrthoDB" id="8671611at2"/>
<proteinExistence type="predicted"/>
<dbReference type="EMBL" id="LAQU01000021">
    <property type="protein sequence ID" value="KKB62316.1"/>
    <property type="molecule type" value="Genomic_DNA"/>
</dbReference>
<organism evidence="1 2">
    <name type="scientific">Robbsia andropogonis</name>
    <dbReference type="NCBI Taxonomy" id="28092"/>
    <lineage>
        <taxon>Bacteria</taxon>
        <taxon>Pseudomonadati</taxon>
        <taxon>Pseudomonadota</taxon>
        <taxon>Betaproteobacteria</taxon>
        <taxon>Burkholderiales</taxon>
        <taxon>Burkholderiaceae</taxon>
        <taxon>Robbsia</taxon>
    </lineage>
</organism>
<gene>
    <name evidence="1" type="ORF">WM40_17730</name>
</gene>
<keyword evidence="2" id="KW-1185">Reference proteome</keyword>
<sequence>MLIVDGQSGTAFAFALQRAGIDRDSIVDAAPNASLTGVWLPRVRMKKLRTPKILVGREGAIAELGFQAWH</sequence>
<reference evidence="1 2" key="1">
    <citation type="submission" date="2015-03" db="EMBL/GenBank/DDBJ databases">
        <title>Draft Genome Sequence of Burkholderia andropogonis type strain ICMP2807, isolated from Sorghum bicolor.</title>
        <authorList>
            <person name="Lopes-Santos L."/>
            <person name="Castro D.B."/>
            <person name="Ottoboni L.M."/>
            <person name="Park D."/>
            <person name="Weirc B.S."/>
            <person name="Destefano S.A."/>
        </authorList>
    </citation>
    <scope>NUCLEOTIDE SEQUENCE [LARGE SCALE GENOMIC DNA]</scope>
    <source>
        <strain evidence="1 2">ICMP2807</strain>
    </source>
</reference>
<evidence type="ECO:0000313" key="2">
    <source>
        <dbReference type="Proteomes" id="UP000033618"/>
    </source>
</evidence>
<dbReference type="RefSeq" id="WP_024904540.1">
    <property type="nucleotide sequence ID" value="NZ_CADFGU010000009.1"/>
</dbReference>
<dbReference type="AlphaFoldDB" id="A0A0F5JWS5"/>
<comment type="caution">
    <text evidence="1">The sequence shown here is derived from an EMBL/GenBank/DDBJ whole genome shotgun (WGS) entry which is preliminary data.</text>
</comment>
<name>A0A0F5JWS5_9BURK</name>
<dbReference type="Proteomes" id="UP000033618">
    <property type="component" value="Unassembled WGS sequence"/>
</dbReference>